<feature type="region of interest" description="Disordered" evidence="1">
    <location>
        <begin position="95"/>
        <end position="116"/>
    </location>
</feature>
<evidence type="ECO:0000313" key="2">
    <source>
        <dbReference type="EMBL" id="SCU94573.1"/>
    </source>
</evidence>
<dbReference type="EMBL" id="LT598477">
    <property type="protein sequence ID" value="SCU94573.1"/>
    <property type="molecule type" value="Genomic_DNA"/>
</dbReference>
<name>A0A1G4JUE3_9SACH</name>
<accession>A0A1G4JUE3</accession>
<organism evidence="2 3">
    <name type="scientific">Lachancea meyersii CBS 8951</name>
    <dbReference type="NCBI Taxonomy" id="1266667"/>
    <lineage>
        <taxon>Eukaryota</taxon>
        <taxon>Fungi</taxon>
        <taxon>Dikarya</taxon>
        <taxon>Ascomycota</taxon>
        <taxon>Saccharomycotina</taxon>
        <taxon>Saccharomycetes</taxon>
        <taxon>Saccharomycetales</taxon>
        <taxon>Saccharomycetaceae</taxon>
        <taxon>Lachancea</taxon>
    </lineage>
</organism>
<dbReference type="PANTHER" id="PTHR28027">
    <property type="entry name" value="TRANSCRIPTIONAL REGULATOR MIT1"/>
    <property type="match status" value="1"/>
</dbReference>
<feature type="region of interest" description="Disordered" evidence="1">
    <location>
        <begin position="184"/>
        <end position="215"/>
    </location>
</feature>
<gene>
    <name evidence="2" type="ORF">LAME_0F07998G</name>
</gene>
<feature type="compositionally biased region" description="Low complexity" evidence="1">
    <location>
        <begin position="193"/>
        <end position="208"/>
    </location>
</feature>
<protein>
    <submittedName>
        <fullName evidence="2">LAME_0F07998g1_1</fullName>
    </submittedName>
</protein>
<dbReference type="Pfam" id="PF09729">
    <property type="entry name" value="Gti1_Pac2"/>
    <property type="match status" value="1"/>
</dbReference>
<evidence type="ECO:0000256" key="1">
    <source>
        <dbReference type="SAM" id="MobiDB-lite"/>
    </source>
</evidence>
<dbReference type="OrthoDB" id="5572844at2759"/>
<dbReference type="AlphaFoldDB" id="A0A1G4JUE3"/>
<proteinExistence type="predicted"/>
<evidence type="ECO:0000313" key="3">
    <source>
        <dbReference type="Proteomes" id="UP000191144"/>
    </source>
</evidence>
<dbReference type="GO" id="GO:0003677">
    <property type="term" value="F:DNA binding"/>
    <property type="evidence" value="ECO:0007669"/>
    <property type="project" value="TreeGrafter"/>
</dbReference>
<sequence>MRASLAAITPTFRGYVDSPADMLLVLQAVLEGKLTAVPRRPTEIERSQLIISGNVFVFVEELSGIRRWTDGLPWSPSRILGKFLVYRELDKAKRTQSSTGTAQARPVSPMNPTGGSLRAGGLIKKAMSLHLYDEVLQQRQTVHLISYFTKQDSESGLLKTPSTDSFFLSVTPCAELVQALEKSNVGGNHRGLSTTPEPTTPSSTHSFPLKSPQDNPYLLSEPKTSPHCQQSYVAGFPQRVASLPAMTATEHFKFPAPSHECERQTTPVSQTQASLLVIPREQQPQLPGFPHTAERTTPLERPHHQPFKRGSSVYLPPPINSAYSMSANPSWHHVHIPPPLLPPWPQVPMHQSYALFDDSQSLHHNDYRPGLPINNQSSSGIDLPPLAHITRHLDSQQYAPSQKYFHIS</sequence>
<dbReference type="InterPro" id="IPR018608">
    <property type="entry name" value="Gti1/Pac2"/>
</dbReference>
<dbReference type="PANTHER" id="PTHR28027:SF2">
    <property type="entry name" value="TRANSCRIPTIONAL REGULATOR MIT1"/>
    <property type="match status" value="1"/>
</dbReference>
<keyword evidence="3" id="KW-1185">Reference proteome</keyword>
<reference evidence="3" key="1">
    <citation type="submission" date="2016-03" db="EMBL/GenBank/DDBJ databases">
        <authorList>
            <person name="Devillers Hugo."/>
        </authorList>
    </citation>
    <scope>NUCLEOTIDE SEQUENCE [LARGE SCALE GENOMIC DNA]</scope>
</reference>
<dbReference type="Proteomes" id="UP000191144">
    <property type="component" value="Chromosome F"/>
</dbReference>